<gene>
    <name evidence="1" type="ORF">HaLaN_24083</name>
</gene>
<keyword evidence="2" id="KW-1185">Reference proteome</keyword>
<reference evidence="1 2" key="1">
    <citation type="submission" date="2020-02" db="EMBL/GenBank/DDBJ databases">
        <title>Draft genome sequence of Haematococcus lacustris strain NIES-144.</title>
        <authorList>
            <person name="Morimoto D."/>
            <person name="Nakagawa S."/>
            <person name="Yoshida T."/>
            <person name="Sawayama S."/>
        </authorList>
    </citation>
    <scope>NUCLEOTIDE SEQUENCE [LARGE SCALE GENOMIC DNA]</scope>
    <source>
        <strain evidence="1 2">NIES-144</strain>
    </source>
</reference>
<feature type="non-terminal residue" evidence="1">
    <location>
        <position position="1"/>
    </location>
</feature>
<sequence length="32" mass="3330">MKRAVHLAEAAMAPADVVHHGANMMLQASASL</sequence>
<name>A0A699ZTL2_HAELA</name>
<accession>A0A699ZTL2</accession>
<protein>
    <submittedName>
        <fullName evidence="1">Uncharacterized protein</fullName>
    </submittedName>
</protein>
<evidence type="ECO:0000313" key="1">
    <source>
        <dbReference type="EMBL" id="GFH26013.1"/>
    </source>
</evidence>
<proteinExistence type="predicted"/>
<dbReference type="Proteomes" id="UP000485058">
    <property type="component" value="Unassembled WGS sequence"/>
</dbReference>
<evidence type="ECO:0000313" key="2">
    <source>
        <dbReference type="Proteomes" id="UP000485058"/>
    </source>
</evidence>
<organism evidence="1 2">
    <name type="scientific">Haematococcus lacustris</name>
    <name type="common">Green alga</name>
    <name type="synonym">Haematococcus pluvialis</name>
    <dbReference type="NCBI Taxonomy" id="44745"/>
    <lineage>
        <taxon>Eukaryota</taxon>
        <taxon>Viridiplantae</taxon>
        <taxon>Chlorophyta</taxon>
        <taxon>core chlorophytes</taxon>
        <taxon>Chlorophyceae</taxon>
        <taxon>CS clade</taxon>
        <taxon>Chlamydomonadales</taxon>
        <taxon>Haematococcaceae</taxon>
        <taxon>Haematococcus</taxon>
    </lineage>
</organism>
<comment type="caution">
    <text evidence="1">The sequence shown here is derived from an EMBL/GenBank/DDBJ whole genome shotgun (WGS) entry which is preliminary data.</text>
</comment>
<dbReference type="AlphaFoldDB" id="A0A699ZTL2"/>
<dbReference type="EMBL" id="BLLF01002990">
    <property type="protein sequence ID" value="GFH26013.1"/>
    <property type="molecule type" value="Genomic_DNA"/>
</dbReference>